<dbReference type="PANTHER" id="PTHR31123">
    <property type="entry name" value="ACCUMULATION OF DYADS PROTEIN 2-RELATED"/>
    <property type="match status" value="1"/>
</dbReference>
<evidence type="ECO:0000256" key="1">
    <source>
        <dbReference type="ARBA" id="ARBA00004141"/>
    </source>
</evidence>
<proteinExistence type="inferred from homology"/>
<evidence type="ECO:0000313" key="7">
    <source>
        <dbReference type="EMBL" id="GLY80262.1"/>
    </source>
</evidence>
<keyword evidence="9" id="KW-1185">Reference proteome</keyword>
<evidence type="ECO:0000256" key="4">
    <source>
        <dbReference type="ARBA" id="ARBA00022989"/>
    </source>
</evidence>
<dbReference type="GO" id="GO:0005886">
    <property type="term" value="C:plasma membrane"/>
    <property type="evidence" value="ECO:0007669"/>
    <property type="project" value="TreeGrafter"/>
</dbReference>
<evidence type="ECO:0000256" key="2">
    <source>
        <dbReference type="ARBA" id="ARBA00005587"/>
    </source>
</evidence>
<sequence length="255" mass="27445">MREPMREPMRPPPGEAESDEREFSFWHDRSRVFLQPIAAPSILGLFGLAAATMMVGAWMARWYGTALTPLTLYPFVLTAGLAQFMAARWSYRARDGLATAVHGMWGAFWVGFGLLLILALLAFPTVLVAPRIGAADPAFAFWLIAMCAITGLCALAALGENLGMAAVLGALTLACGFGAAGFFAGLSWPVRVAGWIFVIASAIALYVAAALMLEGSFRRTMLPLIRTRGMAEKIPGRAARPLEYRHGQPGLKIGQ</sequence>
<keyword evidence="3 6" id="KW-0812">Transmembrane</keyword>
<reference evidence="7" key="1">
    <citation type="submission" date="2023-03" db="EMBL/GenBank/DDBJ databases">
        <title>Actinoallomurus iriomotensis NBRC 103681.</title>
        <authorList>
            <person name="Ichikawa N."/>
            <person name="Sato H."/>
            <person name="Tonouchi N."/>
        </authorList>
    </citation>
    <scope>NUCLEOTIDE SEQUENCE</scope>
    <source>
        <strain evidence="7">NBRC 103681</strain>
    </source>
</reference>
<feature type="transmembrane region" description="Helical" evidence="6">
    <location>
        <begin position="37"/>
        <end position="60"/>
    </location>
</feature>
<evidence type="ECO:0000313" key="8">
    <source>
        <dbReference type="EMBL" id="GLY88204.1"/>
    </source>
</evidence>
<keyword evidence="4 6" id="KW-1133">Transmembrane helix</keyword>
<evidence type="ECO:0000313" key="9">
    <source>
        <dbReference type="Proteomes" id="UP001165074"/>
    </source>
</evidence>
<dbReference type="Pfam" id="PF01184">
    <property type="entry name" value="Gpr1_Fun34_YaaH"/>
    <property type="match status" value="1"/>
</dbReference>
<comment type="caution">
    <text evidence="8">The sequence shown here is derived from an EMBL/GenBank/DDBJ whole genome shotgun (WGS) entry which is preliminary data.</text>
</comment>
<dbReference type="InterPro" id="IPR000791">
    <property type="entry name" value="Gpr1/Fun34/SatP-like"/>
</dbReference>
<accession>A0A9W6S6C6</accession>
<dbReference type="InterPro" id="IPR051633">
    <property type="entry name" value="AceTr"/>
</dbReference>
<protein>
    <submittedName>
        <fullName evidence="8">Uncharacterized protein</fullName>
    </submittedName>
</protein>
<dbReference type="RefSeq" id="WP_285577889.1">
    <property type="nucleotide sequence ID" value="NZ_BSTJ01000014.1"/>
</dbReference>
<dbReference type="EMBL" id="BSTK01000010">
    <property type="protein sequence ID" value="GLY88204.1"/>
    <property type="molecule type" value="Genomic_DNA"/>
</dbReference>
<comment type="similarity">
    <text evidence="2">Belongs to the acetate uptake transporter (AceTr) (TC 2.A.96) family.</text>
</comment>
<gene>
    <name evidence="7" type="ORF">Airi01_085290</name>
    <name evidence="8" type="ORF">Airi02_061330</name>
</gene>
<evidence type="ECO:0000256" key="5">
    <source>
        <dbReference type="ARBA" id="ARBA00023136"/>
    </source>
</evidence>
<dbReference type="Proteomes" id="UP001165074">
    <property type="component" value="Unassembled WGS sequence"/>
</dbReference>
<comment type="subcellular location">
    <subcellularLocation>
        <location evidence="1">Membrane</location>
        <topology evidence="1">Multi-pass membrane protein</topology>
    </subcellularLocation>
</comment>
<organism evidence="8 9">
    <name type="scientific">Actinoallomurus iriomotensis</name>
    <dbReference type="NCBI Taxonomy" id="478107"/>
    <lineage>
        <taxon>Bacteria</taxon>
        <taxon>Bacillati</taxon>
        <taxon>Actinomycetota</taxon>
        <taxon>Actinomycetes</taxon>
        <taxon>Streptosporangiales</taxon>
        <taxon>Thermomonosporaceae</taxon>
        <taxon>Actinoallomurus</taxon>
    </lineage>
</organism>
<dbReference type="GO" id="GO:0015123">
    <property type="term" value="F:acetate transmembrane transporter activity"/>
    <property type="evidence" value="ECO:0007669"/>
    <property type="project" value="TreeGrafter"/>
</dbReference>
<dbReference type="Proteomes" id="UP001165135">
    <property type="component" value="Unassembled WGS sequence"/>
</dbReference>
<keyword evidence="5 6" id="KW-0472">Membrane</keyword>
<feature type="transmembrane region" description="Helical" evidence="6">
    <location>
        <begin position="103"/>
        <end position="127"/>
    </location>
</feature>
<dbReference type="PANTHER" id="PTHR31123:SF1">
    <property type="entry name" value="ACCUMULATION OF DYADS PROTEIN 2-RELATED"/>
    <property type="match status" value="1"/>
</dbReference>
<feature type="transmembrane region" description="Helical" evidence="6">
    <location>
        <begin position="192"/>
        <end position="213"/>
    </location>
</feature>
<dbReference type="AlphaFoldDB" id="A0A9W6S6C6"/>
<evidence type="ECO:0000256" key="3">
    <source>
        <dbReference type="ARBA" id="ARBA00022692"/>
    </source>
</evidence>
<feature type="transmembrane region" description="Helical" evidence="6">
    <location>
        <begin position="72"/>
        <end position="91"/>
    </location>
</feature>
<name>A0A9W6S6C6_9ACTN</name>
<evidence type="ECO:0000256" key="6">
    <source>
        <dbReference type="SAM" id="Phobius"/>
    </source>
</evidence>
<dbReference type="EMBL" id="BSTJ01000014">
    <property type="protein sequence ID" value="GLY80262.1"/>
    <property type="molecule type" value="Genomic_DNA"/>
</dbReference>
<reference evidence="8" key="2">
    <citation type="submission" date="2023-03" db="EMBL/GenBank/DDBJ databases">
        <title>Actinoallomurus iriomotensis NBRC 103684.</title>
        <authorList>
            <person name="Ichikawa N."/>
            <person name="Sato H."/>
            <person name="Tonouchi N."/>
        </authorList>
    </citation>
    <scope>NUCLEOTIDE SEQUENCE</scope>
    <source>
        <strain evidence="8">NBRC 103684</strain>
    </source>
</reference>
<feature type="transmembrane region" description="Helical" evidence="6">
    <location>
        <begin position="165"/>
        <end position="186"/>
    </location>
</feature>
<feature type="transmembrane region" description="Helical" evidence="6">
    <location>
        <begin position="139"/>
        <end position="158"/>
    </location>
</feature>